<feature type="compositionally biased region" description="Polar residues" evidence="1">
    <location>
        <begin position="78"/>
        <end position="92"/>
    </location>
</feature>
<reference evidence="3 4" key="1">
    <citation type="submission" date="2023-06" db="EMBL/GenBank/DDBJ databases">
        <authorList>
            <person name="Oyuntsetseg B."/>
            <person name="Kim S.B."/>
        </authorList>
    </citation>
    <scope>NUCLEOTIDE SEQUENCE [LARGE SCALE GENOMIC DNA]</scope>
    <source>
        <strain evidence="3 4">2-15</strain>
    </source>
</reference>
<keyword evidence="2" id="KW-0812">Transmembrane</keyword>
<organism evidence="3 4">
    <name type="scientific">Amycolatopsis carbonis</name>
    <dbReference type="NCBI Taxonomy" id="715471"/>
    <lineage>
        <taxon>Bacteria</taxon>
        <taxon>Bacillati</taxon>
        <taxon>Actinomycetota</taxon>
        <taxon>Actinomycetes</taxon>
        <taxon>Pseudonocardiales</taxon>
        <taxon>Pseudonocardiaceae</taxon>
        <taxon>Amycolatopsis</taxon>
    </lineage>
</organism>
<evidence type="ECO:0000256" key="1">
    <source>
        <dbReference type="SAM" id="MobiDB-lite"/>
    </source>
</evidence>
<feature type="compositionally biased region" description="Low complexity" evidence="1">
    <location>
        <begin position="119"/>
        <end position="132"/>
    </location>
</feature>
<evidence type="ECO:0000313" key="4">
    <source>
        <dbReference type="Proteomes" id="UP001236014"/>
    </source>
</evidence>
<accession>A0A9Y2MP17</accession>
<feature type="compositionally biased region" description="Low complexity" evidence="1">
    <location>
        <begin position="97"/>
        <end position="107"/>
    </location>
</feature>
<dbReference type="KEGG" id="acab:QRX50_28725"/>
<keyword evidence="2" id="KW-1133">Transmembrane helix</keyword>
<evidence type="ECO:0000313" key="3">
    <source>
        <dbReference type="EMBL" id="WIX75490.1"/>
    </source>
</evidence>
<keyword evidence="2" id="KW-0472">Membrane</keyword>
<sequence length="162" mass="16583">MRDPVDLVDDDAADTAAEPPVFVDATGRRRKIFRRVALGGGVLTIGYVAVLVAALLGAPVPSPLLIPITPLGPRPTDVATTPSDRPDQSTVTDGRPAPETGGATTPTSDGGGPVEAEEQSTTTTAALPPATTSKPVPGVEHRNSRAPETPPGKSDVTKKPRP</sequence>
<feature type="region of interest" description="Disordered" evidence="1">
    <location>
        <begin position="65"/>
        <end position="162"/>
    </location>
</feature>
<protein>
    <submittedName>
        <fullName evidence="3">Uncharacterized protein</fullName>
    </submittedName>
</protein>
<proteinExistence type="predicted"/>
<dbReference type="EMBL" id="CP127294">
    <property type="protein sequence ID" value="WIX75490.1"/>
    <property type="molecule type" value="Genomic_DNA"/>
</dbReference>
<name>A0A9Y2MP17_9PSEU</name>
<feature type="transmembrane region" description="Helical" evidence="2">
    <location>
        <begin position="36"/>
        <end position="58"/>
    </location>
</feature>
<dbReference type="RefSeq" id="WP_285966261.1">
    <property type="nucleotide sequence ID" value="NZ_CP127294.1"/>
</dbReference>
<dbReference type="AlphaFoldDB" id="A0A9Y2MP17"/>
<gene>
    <name evidence="3" type="ORF">QRX50_28725</name>
</gene>
<dbReference type="Proteomes" id="UP001236014">
    <property type="component" value="Chromosome"/>
</dbReference>
<evidence type="ECO:0000256" key="2">
    <source>
        <dbReference type="SAM" id="Phobius"/>
    </source>
</evidence>
<keyword evidence="4" id="KW-1185">Reference proteome</keyword>